<organism evidence="1 2">
    <name type="scientific">Laodelphax striatellus</name>
    <name type="common">Small brown planthopper</name>
    <name type="synonym">Delphax striatella</name>
    <dbReference type="NCBI Taxonomy" id="195883"/>
    <lineage>
        <taxon>Eukaryota</taxon>
        <taxon>Metazoa</taxon>
        <taxon>Ecdysozoa</taxon>
        <taxon>Arthropoda</taxon>
        <taxon>Hexapoda</taxon>
        <taxon>Insecta</taxon>
        <taxon>Pterygota</taxon>
        <taxon>Neoptera</taxon>
        <taxon>Paraneoptera</taxon>
        <taxon>Hemiptera</taxon>
        <taxon>Auchenorrhyncha</taxon>
        <taxon>Fulgoroidea</taxon>
        <taxon>Delphacidae</taxon>
        <taxon>Criomorphinae</taxon>
        <taxon>Laodelphax</taxon>
    </lineage>
</organism>
<keyword evidence="2" id="KW-1185">Reference proteome</keyword>
<dbReference type="EMBL" id="QKKF02025115">
    <property type="protein sequence ID" value="RZF37198.1"/>
    <property type="molecule type" value="Genomic_DNA"/>
</dbReference>
<name>A0A482WUQ5_LAOST</name>
<gene>
    <name evidence="1" type="ORF">LSTR_LSTR015026</name>
</gene>
<dbReference type="InParanoid" id="A0A482WUQ5"/>
<protein>
    <submittedName>
        <fullName evidence="1">Uncharacterized protein</fullName>
    </submittedName>
</protein>
<sequence length="135" mass="15387">MAFVEVDQLLPQNMELDVECAILLWSCNTMVQPSIVKSSVLHDSVHSGPGTVASQRNPFPAQKLSHSHSSLSAIVALEAHLKIENAFRNQTRYRVYWQRHDKTPEQDLELWRQRPAWNAGNNPRLPISVPHSQWA</sequence>
<dbReference type="Proteomes" id="UP000291343">
    <property type="component" value="Unassembled WGS sequence"/>
</dbReference>
<proteinExistence type="predicted"/>
<evidence type="ECO:0000313" key="1">
    <source>
        <dbReference type="EMBL" id="RZF37198.1"/>
    </source>
</evidence>
<comment type="caution">
    <text evidence="1">The sequence shown here is derived from an EMBL/GenBank/DDBJ whole genome shotgun (WGS) entry which is preliminary data.</text>
</comment>
<dbReference type="AlphaFoldDB" id="A0A482WUQ5"/>
<accession>A0A482WUQ5</accession>
<reference evidence="1 2" key="1">
    <citation type="journal article" date="2017" name="Gigascience">
        <title>Genome sequence of the small brown planthopper, Laodelphax striatellus.</title>
        <authorList>
            <person name="Zhu J."/>
            <person name="Jiang F."/>
            <person name="Wang X."/>
            <person name="Yang P."/>
            <person name="Bao Y."/>
            <person name="Zhao W."/>
            <person name="Wang W."/>
            <person name="Lu H."/>
            <person name="Wang Q."/>
            <person name="Cui N."/>
            <person name="Li J."/>
            <person name="Chen X."/>
            <person name="Luo L."/>
            <person name="Yu J."/>
            <person name="Kang L."/>
            <person name="Cui F."/>
        </authorList>
    </citation>
    <scope>NUCLEOTIDE SEQUENCE [LARGE SCALE GENOMIC DNA]</scope>
    <source>
        <strain evidence="1">Lst14</strain>
    </source>
</reference>
<evidence type="ECO:0000313" key="2">
    <source>
        <dbReference type="Proteomes" id="UP000291343"/>
    </source>
</evidence>